<dbReference type="Proteomes" id="UP000190675">
    <property type="component" value="Chromosome I"/>
</dbReference>
<dbReference type="RefSeq" id="WP_079571634.1">
    <property type="nucleotide sequence ID" value="NZ_LT670818.1"/>
</dbReference>
<evidence type="ECO:0000259" key="1">
    <source>
        <dbReference type="Pfam" id="PF21834"/>
    </source>
</evidence>
<evidence type="ECO:0000313" key="2">
    <source>
        <dbReference type="EMBL" id="SHH60162.1"/>
    </source>
</evidence>
<name>A0A1M5UAW5_9BRAD</name>
<sequence length="77" mass="8705">MPLYFFRIENGLYSGTSDHGAELADRNAAWAELTSVCGDVAGSISRKLRQNSEWQMELLDESKKPLFRIRIVAESLD</sequence>
<dbReference type="OrthoDB" id="8240647at2"/>
<reference evidence="2 3" key="1">
    <citation type="submission" date="2016-11" db="EMBL/GenBank/DDBJ databases">
        <authorList>
            <person name="Jaros S."/>
            <person name="Januszkiewicz K."/>
            <person name="Wedrychowicz H."/>
        </authorList>
    </citation>
    <scope>NUCLEOTIDE SEQUENCE [LARGE SCALE GENOMIC DNA]</scope>
    <source>
        <strain evidence="2 3">GAS242</strain>
    </source>
</reference>
<gene>
    <name evidence="2" type="ORF">SAMN05444169_8288</name>
</gene>
<evidence type="ECO:0000313" key="3">
    <source>
        <dbReference type="Proteomes" id="UP000190675"/>
    </source>
</evidence>
<dbReference type="Pfam" id="PF21834">
    <property type="entry name" value="DUF6894"/>
    <property type="match status" value="1"/>
</dbReference>
<organism evidence="2 3">
    <name type="scientific">Bradyrhizobium erythrophlei</name>
    <dbReference type="NCBI Taxonomy" id="1437360"/>
    <lineage>
        <taxon>Bacteria</taxon>
        <taxon>Pseudomonadati</taxon>
        <taxon>Pseudomonadota</taxon>
        <taxon>Alphaproteobacteria</taxon>
        <taxon>Hyphomicrobiales</taxon>
        <taxon>Nitrobacteraceae</taxon>
        <taxon>Bradyrhizobium</taxon>
    </lineage>
</organism>
<dbReference type="AlphaFoldDB" id="A0A1M5UAW5"/>
<feature type="domain" description="DUF6894" evidence="1">
    <location>
        <begin position="3"/>
        <end position="71"/>
    </location>
</feature>
<protein>
    <recommendedName>
        <fullName evidence="1">DUF6894 domain-containing protein</fullName>
    </recommendedName>
</protein>
<proteinExistence type="predicted"/>
<dbReference type="InterPro" id="IPR054189">
    <property type="entry name" value="DUF6894"/>
</dbReference>
<accession>A0A1M5UAW5</accession>
<dbReference type="EMBL" id="LT670818">
    <property type="protein sequence ID" value="SHH60162.1"/>
    <property type="molecule type" value="Genomic_DNA"/>
</dbReference>